<evidence type="ECO:0000313" key="4">
    <source>
        <dbReference type="Proteomes" id="UP000683417"/>
    </source>
</evidence>
<sequence>MNPGPIPGYFYDTEKKKYFKISTASQGLNSAYSQDSLKMRKVLEIRKERESNFKRDSRSRIKPSTILRSTLPGGLLLREYGFTPIDTPRVLAAGLQPYGSFNLEKGRVKSINEGCSLFDIVPYLSTTTPSNIVAVNLGNEVSTSIMSSRDISSTCGRDGLDFAGPDASLEIRERKAVYFFHSTSLPTSISINERQERVISTSFGSGSSGIHVFITYFQEESNTRSFSEEHIILDKPLDGPIDFFCSVSAPSNSNLFFAVGTSQGVFSISSMPSRVYPTRYRLCDTTTVVSKICHQKDVFAVEFLKECPDLLLSGGRPGKLFLSDLRDSSTRYLMKHPSSITHIKSVDSNHIVVAGLESSLCQYDLRFLKDTEVSATSDSNQTLVANSSISSSSPKKHSTISTQPIVTYHGYHNDATTGLGFDLDLDSRIIAAAQEVHEGHKPVQLFSLRDGSALHSPCENLVSDSKKSCGNLVRSIRFAQEANTPTKSLFIGSGGIVQKYQ</sequence>
<dbReference type="PANTHER" id="PTHR44472:SF1">
    <property type="entry name" value="DDB1 AND CUL4 ASSOCIATED FACTOR 4"/>
    <property type="match status" value="1"/>
</dbReference>
<evidence type="ECO:0000256" key="2">
    <source>
        <dbReference type="ARBA" id="ARBA00022737"/>
    </source>
</evidence>
<evidence type="ECO:0000313" key="3">
    <source>
        <dbReference type="EMBL" id="CAD6505763.1"/>
    </source>
</evidence>
<proteinExistence type="predicted"/>
<keyword evidence="2" id="KW-0677">Repeat</keyword>
<organism evidence="3 4">
    <name type="scientific">Blumeria graminis f. sp. triticale</name>
    <dbReference type="NCBI Taxonomy" id="1689686"/>
    <lineage>
        <taxon>Eukaryota</taxon>
        <taxon>Fungi</taxon>
        <taxon>Dikarya</taxon>
        <taxon>Ascomycota</taxon>
        <taxon>Pezizomycotina</taxon>
        <taxon>Leotiomycetes</taxon>
        <taxon>Erysiphales</taxon>
        <taxon>Erysiphaceae</taxon>
        <taxon>Blumeria</taxon>
    </lineage>
</organism>
<evidence type="ECO:0000256" key="1">
    <source>
        <dbReference type="ARBA" id="ARBA00022574"/>
    </source>
</evidence>
<dbReference type="AlphaFoldDB" id="A0A9W4GIB4"/>
<gene>
    <name evidence="3" type="ORF">BGTH12_LOCUS7121</name>
</gene>
<dbReference type="InterPro" id="IPR052254">
    <property type="entry name" value="CUL4-DDB1_E3_ligase_receptor"/>
</dbReference>
<protein>
    <submittedName>
        <fullName evidence="3">BgTH12-01250</fullName>
    </submittedName>
</protein>
<dbReference type="GO" id="GO:0080008">
    <property type="term" value="C:Cul4-RING E3 ubiquitin ligase complex"/>
    <property type="evidence" value="ECO:0007669"/>
    <property type="project" value="TreeGrafter"/>
</dbReference>
<comment type="caution">
    <text evidence="3">The sequence shown here is derived from an EMBL/GenBank/DDBJ whole genome shotgun (WGS) entry which is preliminary data.</text>
</comment>
<keyword evidence="1" id="KW-0853">WD repeat</keyword>
<name>A0A9W4GIB4_BLUGR</name>
<dbReference type="EMBL" id="CAJHIT010000009">
    <property type="protein sequence ID" value="CAD6505763.1"/>
    <property type="molecule type" value="Genomic_DNA"/>
</dbReference>
<dbReference type="Proteomes" id="UP000683417">
    <property type="component" value="Unassembled WGS sequence"/>
</dbReference>
<accession>A0A9W4GIB4</accession>
<dbReference type="PANTHER" id="PTHR44472">
    <property type="entry name" value="DDB1- AND CUL4-ASSOCIATED FACTOR 4-RELATED"/>
    <property type="match status" value="1"/>
</dbReference>
<reference evidence="3" key="1">
    <citation type="submission" date="2020-10" db="EMBL/GenBank/DDBJ databases">
        <authorList>
            <person name="Muller C M."/>
        </authorList>
    </citation>
    <scope>NUCLEOTIDE SEQUENCE</scope>
    <source>
        <strain evidence="3">THUN-12</strain>
    </source>
</reference>